<dbReference type="AlphaFoldDB" id="A0AAV2E3E2"/>
<dbReference type="EMBL" id="OZ034817">
    <property type="protein sequence ID" value="CAL1380421.1"/>
    <property type="molecule type" value="Genomic_DNA"/>
</dbReference>
<evidence type="ECO:0000256" key="1">
    <source>
        <dbReference type="SAM" id="MobiDB-lite"/>
    </source>
</evidence>
<protein>
    <submittedName>
        <fullName evidence="2">Uncharacterized protein</fullName>
    </submittedName>
</protein>
<gene>
    <name evidence="2" type="ORF">LTRI10_LOCUS21864</name>
</gene>
<dbReference type="Proteomes" id="UP001497516">
    <property type="component" value="Chromosome 4"/>
</dbReference>
<evidence type="ECO:0000313" key="2">
    <source>
        <dbReference type="EMBL" id="CAL1380421.1"/>
    </source>
</evidence>
<sequence length="128" mass="14007">MARPFRSVTWPQSDPRHMHPPATRPAPKSTRSRPQRSSAAKPRYPHHDLSISGPLVRLQLAAHKMHPARQVKLQAALPPPKARNAGPLPTSRQAQVAIARPTRAPRPTGATSKILLSPRGLEPAPLLH</sequence>
<proteinExistence type="predicted"/>
<feature type="region of interest" description="Disordered" evidence="1">
    <location>
        <begin position="78"/>
        <end position="128"/>
    </location>
</feature>
<evidence type="ECO:0000313" key="3">
    <source>
        <dbReference type="Proteomes" id="UP001497516"/>
    </source>
</evidence>
<keyword evidence="3" id="KW-1185">Reference proteome</keyword>
<reference evidence="2 3" key="1">
    <citation type="submission" date="2024-04" db="EMBL/GenBank/DDBJ databases">
        <authorList>
            <person name="Fracassetti M."/>
        </authorList>
    </citation>
    <scope>NUCLEOTIDE SEQUENCE [LARGE SCALE GENOMIC DNA]</scope>
</reference>
<feature type="region of interest" description="Disordered" evidence="1">
    <location>
        <begin position="1"/>
        <end position="50"/>
    </location>
</feature>
<name>A0AAV2E3E2_9ROSI</name>
<organism evidence="2 3">
    <name type="scientific">Linum trigynum</name>
    <dbReference type="NCBI Taxonomy" id="586398"/>
    <lineage>
        <taxon>Eukaryota</taxon>
        <taxon>Viridiplantae</taxon>
        <taxon>Streptophyta</taxon>
        <taxon>Embryophyta</taxon>
        <taxon>Tracheophyta</taxon>
        <taxon>Spermatophyta</taxon>
        <taxon>Magnoliopsida</taxon>
        <taxon>eudicotyledons</taxon>
        <taxon>Gunneridae</taxon>
        <taxon>Pentapetalae</taxon>
        <taxon>rosids</taxon>
        <taxon>fabids</taxon>
        <taxon>Malpighiales</taxon>
        <taxon>Linaceae</taxon>
        <taxon>Linum</taxon>
    </lineage>
</organism>
<accession>A0AAV2E3E2</accession>